<dbReference type="Proteomes" id="UP001281147">
    <property type="component" value="Unassembled WGS sequence"/>
</dbReference>
<name>A0ACC3N9I9_9PEZI</name>
<reference evidence="1" key="1">
    <citation type="submission" date="2023-07" db="EMBL/GenBank/DDBJ databases">
        <title>Black Yeasts Isolated from many extreme environments.</title>
        <authorList>
            <person name="Coleine C."/>
            <person name="Stajich J.E."/>
            <person name="Selbmann L."/>
        </authorList>
    </citation>
    <scope>NUCLEOTIDE SEQUENCE</scope>
    <source>
        <strain evidence="1">CCFEE 5714</strain>
    </source>
</reference>
<gene>
    <name evidence="1" type="ORF">LTR37_009073</name>
</gene>
<dbReference type="EMBL" id="JAUTXU010000069">
    <property type="protein sequence ID" value="KAK3712630.1"/>
    <property type="molecule type" value="Genomic_DNA"/>
</dbReference>
<keyword evidence="2" id="KW-1185">Reference proteome</keyword>
<evidence type="ECO:0000313" key="1">
    <source>
        <dbReference type="EMBL" id="KAK3712630.1"/>
    </source>
</evidence>
<organism evidence="1 2">
    <name type="scientific">Vermiconidia calcicola</name>
    <dbReference type="NCBI Taxonomy" id="1690605"/>
    <lineage>
        <taxon>Eukaryota</taxon>
        <taxon>Fungi</taxon>
        <taxon>Dikarya</taxon>
        <taxon>Ascomycota</taxon>
        <taxon>Pezizomycotina</taxon>
        <taxon>Dothideomycetes</taxon>
        <taxon>Dothideomycetidae</taxon>
        <taxon>Mycosphaerellales</taxon>
        <taxon>Extremaceae</taxon>
        <taxon>Vermiconidia</taxon>
    </lineage>
</organism>
<proteinExistence type="predicted"/>
<sequence>MADAESFSFIEKTARPGPHHLFDDLVELTSAKTADHDLQYVSVLREHNPGMILTCTPASNVSLLTFAAAGFATYELDRETDSFASWRGYYPPQARSQKGSLAESVDFAKYHYKWSKEDFILYVVGGYVQYILKERRDGEHPLGPSRVTDELIRTIDTIITGAETTNQIEKSTWDNVILDEDMKEDLTSVANKFFDSKGVYEELGVPWKRGLMFYGPPGNGKTISIKALMHELLFERKKDGKPDPIPTLYVKNAPYTYDIGSVFRQARTLAPCTVVLEDVETIVTADTRSYFFNEMDGLENNDGLFIVASTNFLDRLDPGLTKRPSRFDRKYKFPIPSEHERTLYCEYWRDKLKNKKSLDFPDKLCPAMAHITPGFSFAFLQECFVATLLILAREEDEMKPDTSDAKPYDGDNDDLDDYKLWVAFKKQADILRKEINDQESESDTVPAGAAEFSLPAMEPEQAFPTHGKRDVQRAALDMSFLSGSSRRTLLPELPYASQKYDFNINTAAYERK</sequence>
<comment type="caution">
    <text evidence="1">The sequence shown here is derived from an EMBL/GenBank/DDBJ whole genome shotgun (WGS) entry which is preliminary data.</text>
</comment>
<evidence type="ECO:0000313" key="2">
    <source>
        <dbReference type="Proteomes" id="UP001281147"/>
    </source>
</evidence>
<protein>
    <submittedName>
        <fullName evidence="1">Uncharacterized protein</fullName>
    </submittedName>
</protein>
<accession>A0ACC3N9I9</accession>